<evidence type="ECO:0000259" key="6">
    <source>
        <dbReference type="Pfam" id="PF00593"/>
    </source>
</evidence>
<evidence type="ECO:0000256" key="5">
    <source>
        <dbReference type="SAM" id="SignalP"/>
    </source>
</evidence>
<keyword evidence="4" id="KW-0798">TonB box</keyword>
<organism evidence="8 9">
    <name type="scientific">Novosphingobium resinovorum</name>
    <dbReference type="NCBI Taxonomy" id="158500"/>
    <lineage>
        <taxon>Bacteria</taxon>
        <taxon>Pseudomonadati</taxon>
        <taxon>Pseudomonadota</taxon>
        <taxon>Alphaproteobacteria</taxon>
        <taxon>Sphingomonadales</taxon>
        <taxon>Sphingomonadaceae</taxon>
        <taxon>Novosphingobium</taxon>
    </lineage>
</organism>
<dbReference type="Pfam" id="PF07715">
    <property type="entry name" value="Plug"/>
    <property type="match status" value="1"/>
</dbReference>
<dbReference type="InterPro" id="IPR012910">
    <property type="entry name" value="Plug_dom"/>
</dbReference>
<dbReference type="InterPro" id="IPR036942">
    <property type="entry name" value="Beta-barrel_TonB_sf"/>
</dbReference>
<dbReference type="RefSeq" id="WP_051886669.1">
    <property type="nucleotide sequence ID" value="NZ_JFYZ01000032.1"/>
</dbReference>
<evidence type="ECO:0000313" key="8">
    <source>
        <dbReference type="EMBL" id="EZP77756.1"/>
    </source>
</evidence>
<feature type="domain" description="TonB-dependent receptor plug" evidence="7">
    <location>
        <begin position="52"/>
        <end position="162"/>
    </location>
</feature>
<comment type="similarity">
    <text evidence="4">Belongs to the TonB-dependent receptor family.</text>
</comment>
<evidence type="ECO:0000256" key="1">
    <source>
        <dbReference type="ARBA" id="ARBA00004442"/>
    </source>
</evidence>
<evidence type="ECO:0000256" key="4">
    <source>
        <dbReference type="RuleBase" id="RU003357"/>
    </source>
</evidence>
<name>A0A031JQ71_9SPHN</name>
<protein>
    <submittedName>
        <fullName evidence="8">TonB-dependent receptor</fullName>
    </submittedName>
</protein>
<feature type="chain" id="PRO_5001556858" evidence="5">
    <location>
        <begin position="23"/>
        <end position="870"/>
    </location>
</feature>
<keyword evidence="3" id="KW-0998">Cell outer membrane</keyword>
<reference evidence="8 9" key="1">
    <citation type="submission" date="2014-03" db="EMBL/GenBank/DDBJ databases">
        <title>Whole genome sequence of Novosphingobium resinovorum KF1.</title>
        <authorList>
            <person name="Gan H.M."/>
            <person name="Gan H.Y."/>
            <person name="Chew T.H."/>
            <person name="Savka M.A."/>
        </authorList>
    </citation>
    <scope>NUCLEOTIDE SEQUENCE [LARGE SCALE GENOMIC DNA]</scope>
    <source>
        <strain evidence="8 9">KF1</strain>
    </source>
</reference>
<feature type="signal peptide" evidence="5">
    <location>
        <begin position="1"/>
        <end position="22"/>
    </location>
</feature>
<dbReference type="InterPro" id="IPR010104">
    <property type="entry name" value="TonB_rcpt_bac"/>
</dbReference>
<evidence type="ECO:0000256" key="2">
    <source>
        <dbReference type="ARBA" id="ARBA00023136"/>
    </source>
</evidence>
<dbReference type="Gene3D" id="2.170.130.10">
    <property type="entry name" value="TonB-dependent receptor, plug domain"/>
    <property type="match status" value="1"/>
</dbReference>
<dbReference type="SUPFAM" id="SSF56935">
    <property type="entry name" value="Porins"/>
    <property type="match status" value="1"/>
</dbReference>
<dbReference type="AlphaFoldDB" id="A0A031JQ71"/>
<dbReference type="EMBL" id="JFYZ01000032">
    <property type="protein sequence ID" value="EZP77756.1"/>
    <property type="molecule type" value="Genomic_DNA"/>
</dbReference>
<comment type="caution">
    <text evidence="8">The sequence shown here is derived from an EMBL/GenBank/DDBJ whole genome shotgun (WGS) entry which is preliminary data.</text>
</comment>
<dbReference type="Gene3D" id="2.40.170.20">
    <property type="entry name" value="TonB-dependent receptor, beta-barrel domain"/>
    <property type="match status" value="1"/>
</dbReference>
<sequence>MYRFSYATAMAAILCLPNVAVAQSADAAASDGGDIVVTGLRASAERGVRLKRNADRIIDTVSATEIGQLPDFNAGDALKRVTGVNTLLYQGEPRFVIVRGFNQGYNDLLIDGFSLASTDINMGASNSSGRVISMEVLPSNIASHIDVIKSATPETDANFIGGLTNFATPSAFDFPSGRISAAVSGGPTLDSKGDGGNHFTGQAQLSASKRFGADDQFGIYLSGTYWTREINVPQIETGGTKNWYDANGTRVSTPYGGNGYAVPANRLYYNYANKRTRGGLQARFDWRPDDSFSAFINGYWFHQTERSYRHDLNAAVQTSATNSGQTATSGTLSNVQQTINLGRYEWNRDVGGIYGRFDKHFSDTVKLEGGLSWSKSNVDNPQTYDEFVQRNLQFSYDTSGAVPVFTPVNPTLANDTSRYAANVHREERYGLDETRWDGQLNLKFNSDVEDRGFGAAIGGRITTVRRKATFARTNYSNLGYTLADVTDGATLCGYRCDTPIPQIDPALVDAAFSAATGATAAIDAAAQAGGTYTNREDVYAAYAQAQYRADNWYVVAGLRMEHTDAGSSGTRATNGVYAPIAAGTTYTNWLPSALLVVDTMANGKLRLGVSETVSRPSFLSSSVAGGVLNTTASPPTLTTGNPALKPRRAWNLDIGHDWYVDGGRGILSIAGFYKWIKDDYFSFGALQTVDGVDQQVLVTQARNTDDQVRVYGIELGASYNLTFLPAPLDGLGISGNATFSRANFPLTLSDGSTRALDALPQQPNEIYNLSVFYDKGKVHGRVAWNHLGSLWDDRYPNLTPAGFYANRYQQPTDNIDVQVAYDLNSNVTLTFDALNLTGQGQEYYHGNDQEILQSAIELPTQLLFGVKVRM</sequence>
<dbReference type="GO" id="GO:0009279">
    <property type="term" value="C:cell outer membrane"/>
    <property type="evidence" value="ECO:0007669"/>
    <property type="project" value="UniProtKB-SubCell"/>
</dbReference>
<feature type="domain" description="TonB-dependent receptor-like beta-barrel" evidence="6">
    <location>
        <begin position="387"/>
        <end position="836"/>
    </location>
</feature>
<gene>
    <name evidence="8" type="ORF">BV97_04325</name>
</gene>
<dbReference type="eggNOG" id="COG4771">
    <property type="taxonomic scope" value="Bacteria"/>
</dbReference>
<dbReference type="Pfam" id="PF00593">
    <property type="entry name" value="TonB_dep_Rec_b-barrel"/>
    <property type="match status" value="1"/>
</dbReference>
<dbReference type="PANTHER" id="PTHR40980">
    <property type="entry name" value="PLUG DOMAIN-CONTAINING PROTEIN"/>
    <property type="match status" value="1"/>
</dbReference>
<accession>A0A031JQ71</accession>
<dbReference type="NCBIfam" id="TIGR01782">
    <property type="entry name" value="TonB-Xanth-Caul"/>
    <property type="match status" value="1"/>
</dbReference>
<dbReference type="PANTHER" id="PTHR40980:SF4">
    <property type="entry name" value="TONB-DEPENDENT RECEPTOR-LIKE BETA-BARREL DOMAIN-CONTAINING PROTEIN"/>
    <property type="match status" value="1"/>
</dbReference>
<evidence type="ECO:0000256" key="3">
    <source>
        <dbReference type="ARBA" id="ARBA00023237"/>
    </source>
</evidence>
<keyword evidence="5" id="KW-0732">Signal</keyword>
<comment type="subcellular location">
    <subcellularLocation>
        <location evidence="1 4">Cell outer membrane</location>
    </subcellularLocation>
</comment>
<keyword evidence="8" id="KW-0675">Receptor</keyword>
<keyword evidence="2 4" id="KW-0472">Membrane</keyword>
<dbReference type="InterPro" id="IPR000531">
    <property type="entry name" value="Beta-barrel_TonB"/>
</dbReference>
<dbReference type="InterPro" id="IPR037066">
    <property type="entry name" value="Plug_dom_sf"/>
</dbReference>
<proteinExistence type="inferred from homology"/>
<evidence type="ECO:0000259" key="7">
    <source>
        <dbReference type="Pfam" id="PF07715"/>
    </source>
</evidence>
<evidence type="ECO:0000313" key="9">
    <source>
        <dbReference type="Proteomes" id="UP000024329"/>
    </source>
</evidence>
<dbReference type="Proteomes" id="UP000024329">
    <property type="component" value="Unassembled WGS sequence"/>
</dbReference>
<dbReference type="PATRIC" id="fig|158500.4.peg.4396"/>
<dbReference type="eggNOG" id="COG1629">
    <property type="taxonomic scope" value="Bacteria"/>
</dbReference>